<dbReference type="InterPro" id="IPR036388">
    <property type="entry name" value="WH-like_DNA-bd_sf"/>
</dbReference>
<dbReference type="Pfam" id="PF00196">
    <property type="entry name" value="GerE"/>
    <property type="match status" value="1"/>
</dbReference>
<accession>A0AAE3B4U1</accession>
<feature type="transmembrane region" description="Helical" evidence="1">
    <location>
        <begin position="35"/>
        <end position="55"/>
    </location>
</feature>
<dbReference type="RefSeq" id="WP_082894620.1">
    <property type="nucleotide sequence ID" value="NZ_CANKZB010000001.1"/>
</dbReference>
<dbReference type="Proteomes" id="UP000732193">
    <property type="component" value="Unassembled WGS sequence"/>
</dbReference>
<evidence type="ECO:0000259" key="2">
    <source>
        <dbReference type="SMART" id="SM00421"/>
    </source>
</evidence>
<keyword evidence="1" id="KW-0812">Transmembrane</keyword>
<comment type="caution">
    <text evidence="3">The sequence shown here is derived from an EMBL/GenBank/DDBJ whole genome shotgun (WGS) entry which is preliminary data.</text>
</comment>
<feature type="domain" description="HTH luxR-type" evidence="2">
    <location>
        <begin position="92"/>
        <end position="149"/>
    </location>
</feature>
<dbReference type="InterPro" id="IPR016032">
    <property type="entry name" value="Sig_transdc_resp-reg_C-effctor"/>
</dbReference>
<dbReference type="CDD" id="cd06170">
    <property type="entry name" value="LuxR_C_like"/>
    <property type="match status" value="1"/>
</dbReference>
<evidence type="ECO:0000256" key="1">
    <source>
        <dbReference type="SAM" id="Phobius"/>
    </source>
</evidence>
<evidence type="ECO:0000313" key="3">
    <source>
        <dbReference type="EMBL" id="MBM1712647.1"/>
    </source>
</evidence>
<sequence>MVRYWVSGFTLVFGVAALKTALVVGFVLQKGSADVATIVGLFALFFALTSGVAYICFKQVTKYQANLRPKKSASSVSAPAAKESVIARYAPEWGLSQAEADVAIFVAKGFSNSEVAEMRGCAIATIKSQLSSIYQKSGMGSRYQLIAFVTDEICAIANETDAEHHQRTTSVPTRRILPLVGRSKHSDPAALQA</sequence>
<proteinExistence type="predicted"/>
<name>A0AAE3B4U1_9RHOB</name>
<dbReference type="InterPro" id="IPR000792">
    <property type="entry name" value="Tscrpt_reg_LuxR_C"/>
</dbReference>
<keyword evidence="1" id="KW-0472">Membrane</keyword>
<dbReference type="AlphaFoldDB" id="A0AAE3B4U1"/>
<dbReference type="Gene3D" id="1.10.10.10">
    <property type="entry name" value="Winged helix-like DNA-binding domain superfamily/Winged helix DNA-binding domain"/>
    <property type="match status" value="1"/>
</dbReference>
<protein>
    <submittedName>
        <fullName evidence="3">Helix-turn-helix transcriptional regulator</fullName>
    </submittedName>
</protein>
<evidence type="ECO:0000313" key="4">
    <source>
        <dbReference type="Proteomes" id="UP000732193"/>
    </source>
</evidence>
<organism evidence="3 4">
    <name type="scientific">Sulfitobacter geojensis</name>
    <dbReference type="NCBI Taxonomy" id="1342299"/>
    <lineage>
        <taxon>Bacteria</taxon>
        <taxon>Pseudomonadati</taxon>
        <taxon>Pseudomonadota</taxon>
        <taxon>Alphaproteobacteria</taxon>
        <taxon>Rhodobacterales</taxon>
        <taxon>Roseobacteraceae</taxon>
        <taxon>Sulfitobacter</taxon>
    </lineage>
</organism>
<gene>
    <name evidence="3" type="ORF">JQV55_03645</name>
</gene>
<dbReference type="GO" id="GO:0006355">
    <property type="term" value="P:regulation of DNA-templated transcription"/>
    <property type="evidence" value="ECO:0007669"/>
    <property type="project" value="InterPro"/>
</dbReference>
<reference evidence="3 4" key="1">
    <citation type="submission" date="2021-01" db="EMBL/GenBank/DDBJ databases">
        <title>Diatom-associated Roseobacters Show Island Model of Population Structure.</title>
        <authorList>
            <person name="Qu L."/>
            <person name="Feng X."/>
            <person name="Chen Y."/>
            <person name="Li L."/>
            <person name="Wang X."/>
            <person name="Hu Z."/>
            <person name="Wang H."/>
            <person name="Luo H."/>
        </authorList>
    </citation>
    <scope>NUCLEOTIDE SEQUENCE [LARGE SCALE GENOMIC DNA]</scope>
    <source>
        <strain evidence="3 4">TR60-84</strain>
    </source>
</reference>
<keyword evidence="1" id="KW-1133">Transmembrane helix</keyword>
<dbReference type="EMBL" id="JAFBRM010000001">
    <property type="protein sequence ID" value="MBM1712647.1"/>
    <property type="molecule type" value="Genomic_DNA"/>
</dbReference>
<dbReference type="GO" id="GO:0003677">
    <property type="term" value="F:DNA binding"/>
    <property type="evidence" value="ECO:0007669"/>
    <property type="project" value="InterPro"/>
</dbReference>
<dbReference type="SMART" id="SM00421">
    <property type="entry name" value="HTH_LUXR"/>
    <property type="match status" value="1"/>
</dbReference>
<dbReference type="PRINTS" id="PR00038">
    <property type="entry name" value="HTHLUXR"/>
</dbReference>
<keyword evidence="4" id="KW-1185">Reference proteome</keyword>
<feature type="transmembrane region" description="Helical" evidence="1">
    <location>
        <begin position="6"/>
        <end position="28"/>
    </location>
</feature>
<dbReference type="SUPFAM" id="SSF46894">
    <property type="entry name" value="C-terminal effector domain of the bipartite response regulators"/>
    <property type="match status" value="1"/>
</dbReference>